<evidence type="ECO:0000313" key="2">
    <source>
        <dbReference type="EMBL" id="TKW56256.1"/>
    </source>
</evidence>
<keyword evidence="3" id="KW-1185">Reference proteome</keyword>
<organism evidence="2 3">
    <name type="scientific">Colletotrichum tanaceti</name>
    <dbReference type="NCBI Taxonomy" id="1306861"/>
    <lineage>
        <taxon>Eukaryota</taxon>
        <taxon>Fungi</taxon>
        <taxon>Dikarya</taxon>
        <taxon>Ascomycota</taxon>
        <taxon>Pezizomycotina</taxon>
        <taxon>Sordariomycetes</taxon>
        <taxon>Hypocreomycetidae</taxon>
        <taxon>Glomerellales</taxon>
        <taxon>Glomerellaceae</taxon>
        <taxon>Colletotrichum</taxon>
        <taxon>Colletotrichum destructivum species complex</taxon>
    </lineage>
</organism>
<protein>
    <submittedName>
        <fullName evidence="2">Uncharacterized protein</fullName>
    </submittedName>
</protein>
<feature type="region of interest" description="Disordered" evidence="1">
    <location>
        <begin position="203"/>
        <end position="223"/>
    </location>
</feature>
<sequence>MAQLEGAGEGEDEGDVLLLVWFLADDLDDRGGAGGQAACEGRVEVDEELEEVEEGVGNHGDRAVELALVAVAELEGLFGLFADGEGDPFDFVVRVLDVLACFPAGRGGEVLAEVRHRGTTQRVRARVEAAMSSNNFRGARLTSCDSYTRRGWVRRSGTKGGHLRRSRRRAEPSRERSPAGNAQGTPWWCVFVGLWSDGVLQTTPRRGKGRKWVPSRSTGGALP</sequence>
<evidence type="ECO:0000313" key="3">
    <source>
        <dbReference type="Proteomes" id="UP000310108"/>
    </source>
</evidence>
<accession>A0A4V6DHD5</accession>
<feature type="region of interest" description="Disordered" evidence="1">
    <location>
        <begin position="153"/>
        <end position="182"/>
    </location>
</feature>
<proteinExistence type="predicted"/>
<gene>
    <name evidence="2" type="ORF">CTA1_11923</name>
</gene>
<feature type="compositionally biased region" description="Basic residues" evidence="1">
    <location>
        <begin position="153"/>
        <end position="168"/>
    </location>
</feature>
<dbReference type="EMBL" id="PJEX01000073">
    <property type="protein sequence ID" value="TKW56256.1"/>
    <property type="molecule type" value="Genomic_DNA"/>
</dbReference>
<reference evidence="2 3" key="1">
    <citation type="journal article" date="2019" name="PLoS ONE">
        <title>Comparative genome analysis indicates high evolutionary potential of pathogenicity genes in Colletotrichum tanaceti.</title>
        <authorList>
            <person name="Lelwala R.V."/>
            <person name="Korhonen P.K."/>
            <person name="Young N.D."/>
            <person name="Scott J.B."/>
            <person name="Ades P.A."/>
            <person name="Gasser R.B."/>
            <person name="Taylor P.W.J."/>
        </authorList>
    </citation>
    <scope>NUCLEOTIDE SEQUENCE [LARGE SCALE GENOMIC DNA]</scope>
    <source>
        <strain evidence="2">BRIP57314</strain>
    </source>
</reference>
<comment type="caution">
    <text evidence="2">The sequence shown here is derived from an EMBL/GenBank/DDBJ whole genome shotgun (WGS) entry which is preliminary data.</text>
</comment>
<evidence type="ECO:0000256" key="1">
    <source>
        <dbReference type="SAM" id="MobiDB-lite"/>
    </source>
</evidence>
<name>A0A4V6DHD5_9PEZI</name>
<dbReference type="Proteomes" id="UP000310108">
    <property type="component" value="Unassembled WGS sequence"/>
</dbReference>
<dbReference type="AlphaFoldDB" id="A0A4V6DHD5"/>